<feature type="compositionally biased region" description="Basic and acidic residues" evidence="1">
    <location>
        <begin position="55"/>
        <end position="72"/>
    </location>
</feature>
<gene>
    <name evidence="2" type="ORF">ACFSRY_15610</name>
</gene>
<accession>A0ABW5IRD4</accession>
<sequence>MRNKEDNIDNEHKDNEYKQTTPDSPDNINSDYHQRVGMGNHPDPSAKRNIGPNGETERRGQKDKLKNLKIEGNEVTGYGGNDEKSTEEFAQGPGFHYEGSDTGMDDDVAGIRRGDQPLGKDKKKPDDADYGRR</sequence>
<name>A0ABW5IRD4_9BACT</name>
<dbReference type="Proteomes" id="UP001597544">
    <property type="component" value="Unassembled WGS sequence"/>
</dbReference>
<protein>
    <submittedName>
        <fullName evidence="2">Uncharacterized protein</fullName>
    </submittedName>
</protein>
<dbReference type="RefSeq" id="WP_377509743.1">
    <property type="nucleotide sequence ID" value="NZ_JBHULU010000021.1"/>
</dbReference>
<feature type="compositionally biased region" description="Basic and acidic residues" evidence="1">
    <location>
        <begin position="1"/>
        <end position="17"/>
    </location>
</feature>
<dbReference type="EMBL" id="JBHULU010000021">
    <property type="protein sequence ID" value="MFD2515299.1"/>
    <property type="molecule type" value="Genomic_DNA"/>
</dbReference>
<organism evidence="2 3">
    <name type="scientific">Pontibacter locisalis</name>
    <dbReference type="NCBI Taxonomy" id="1719035"/>
    <lineage>
        <taxon>Bacteria</taxon>
        <taxon>Pseudomonadati</taxon>
        <taxon>Bacteroidota</taxon>
        <taxon>Cytophagia</taxon>
        <taxon>Cytophagales</taxon>
        <taxon>Hymenobacteraceae</taxon>
        <taxon>Pontibacter</taxon>
    </lineage>
</organism>
<reference evidence="3" key="1">
    <citation type="journal article" date="2019" name="Int. J. Syst. Evol. Microbiol.">
        <title>The Global Catalogue of Microorganisms (GCM) 10K type strain sequencing project: providing services to taxonomists for standard genome sequencing and annotation.</title>
        <authorList>
            <consortium name="The Broad Institute Genomics Platform"/>
            <consortium name="The Broad Institute Genome Sequencing Center for Infectious Disease"/>
            <person name="Wu L."/>
            <person name="Ma J."/>
        </authorList>
    </citation>
    <scope>NUCLEOTIDE SEQUENCE [LARGE SCALE GENOMIC DNA]</scope>
    <source>
        <strain evidence="3">KCTC 42498</strain>
    </source>
</reference>
<evidence type="ECO:0000313" key="3">
    <source>
        <dbReference type="Proteomes" id="UP001597544"/>
    </source>
</evidence>
<feature type="compositionally biased region" description="Basic and acidic residues" evidence="1">
    <location>
        <begin position="109"/>
        <end position="133"/>
    </location>
</feature>
<evidence type="ECO:0000313" key="2">
    <source>
        <dbReference type="EMBL" id="MFD2515299.1"/>
    </source>
</evidence>
<proteinExistence type="predicted"/>
<evidence type="ECO:0000256" key="1">
    <source>
        <dbReference type="SAM" id="MobiDB-lite"/>
    </source>
</evidence>
<feature type="region of interest" description="Disordered" evidence="1">
    <location>
        <begin position="1"/>
        <end position="133"/>
    </location>
</feature>
<comment type="caution">
    <text evidence="2">The sequence shown here is derived from an EMBL/GenBank/DDBJ whole genome shotgun (WGS) entry which is preliminary data.</text>
</comment>
<keyword evidence="3" id="KW-1185">Reference proteome</keyword>
<feature type="compositionally biased region" description="Polar residues" evidence="1">
    <location>
        <begin position="18"/>
        <end position="31"/>
    </location>
</feature>